<evidence type="ECO:0000256" key="2">
    <source>
        <dbReference type="ARBA" id="ARBA00022692"/>
    </source>
</evidence>
<comment type="subcellular location">
    <subcellularLocation>
        <location evidence="1">Cell membrane</location>
        <topology evidence="1">Multi-pass membrane protein</topology>
    </subcellularLocation>
</comment>
<feature type="transmembrane region" description="Helical" evidence="7">
    <location>
        <begin position="250"/>
        <end position="274"/>
    </location>
</feature>
<keyword evidence="4 10" id="KW-0067">ATP-binding</keyword>
<dbReference type="Pfam" id="PF00005">
    <property type="entry name" value="ABC_tran"/>
    <property type="match status" value="1"/>
</dbReference>
<keyword evidence="10" id="KW-0378">Hydrolase</keyword>
<dbReference type="SUPFAM" id="SSF90123">
    <property type="entry name" value="ABC transporter transmembrane region"/>
    <property type="match status" value="1"/>
</dbReference>
<dbReference type="SUPFAM" id="SSF52540">
    <property type="entry name" value="P-loop containing nucleoside triphosphate hydrolases"/>
    <property type="match status" value="1"/>
</dbReference>
<keyword evidence="3" id="KW-0547">Nucleotide-binding</keyword>
<feature type="domain" description="ABC transporter" evidence="8">
    <location>
        <begin position="341"/>
        <end position="597"/>
    </location>
</feature>
<dbReference type="GO" id="GO:0015421">
    <property type="term" value="F:ABC-type oligopeptide transporter activity"/>
    <property type="evidence" value="ECO:0007669"/>
    <property type="project" value="TreeGrafter"/>
</dbReference>
<dbReference type="GO" id="GO:0016887">
    <property type="term" value="F:ATP hydrolysis activity"/>
    <property type="evidence" value="ECO:0007669"/>
    <property type="project" value="InterPro"/>
</dbReference>
<feature type="transmembrane region" description="Helical" evidence="7">
    <location>
        <begin position="21"/>
        <end position="47"/>
    </location>
</feature>
<dbReference type="InterPro" id="IPR039421">
    <property type="entry name" value="Type_1_exporter"/>
</dbReference>
<keyword evidence="2 7" id="KW-0812">Transmembrane</keyword>
<dbReference type="AlphaFoldDB" id="A0A2X2YAX0"/>
<keyword evidence="5 7" id="KW-1133">Transmembrane helix</keyword>
<dbReference type="PANTHER" id="PTHR43394:SF1">
    <property type="entry name" value="ATP-BINDING CASSETTE SUB-FAMILY B MEMBER 10, MITOCHONDRIAL"/>
    <property type="match status" value="1"/>
</dbReference>
<dbReference type="InterPro" id="IPR003439">
    <property type="entry name" value="ABC_transporter-like_ATP-bd"/>
</dbReference>
<proteinExistence type="predicted"/>
<evidence type="ECO:0000313" key="10">
    <source>
        <dbReference type="EMBL" id="SQB64982.1"/>
    </source>
</evidence>
<accession>A0A2X2YAX0</accession>
<organism evidence="10 11">
    <name type="scientific">Mobiluncus curtisii</name>
    <dbReference type="NCBI Taxonomy" id="2051"/>
    <lineage>
        <taxon>Bacteria</taxon>
        <taxon>Bacillati</taxon>
        <taxon>Actinomycetota</taxon>
        <taxon>Actinomycetes</taxon>
        <taxon>Actinomycetales</taxon>
        <taxon>Actinomycetaceae</taxon>
        <taxon>Mobiluncus</taxon>
    </lineage>
</organism>
<dbReference type="RefSeq" id="WP_013189299.1">
    <property type="nucleotide sequence ID" value="NZ_CP068112.1"/>
</dbReference>
<feature type="transmembrane region" description="Helical" evidence="7">
    <location>
        <begin position="67"/>
        <end position="85"/>
    </location>
</feature>
<dbReference type="PROSITE" id="PS50929">
    <property type="entry name" value="ABC_TM1F"/>
    <property type="match status" value="1"/>
</dbReference>
<evidence type="ECO:0000259" key="9">
    <source>
        <dbReference type="PROSITE" id="PS50929"/>
    </source>
</evidence>
<dbReference type="InterPro" id="IPR027417">
    <property type="entry name" value="P-loop_NTPase"/>
</dbReference>
<dbReference type="GeneID" id="55565429"/>
<dbReference type="EC" id="3.6.3.-" evidence="10"/>
<evidence type="ECO:0000256" key="5">
    <source>
        <dbReference type="ARBA" id="ARBA00022989"/>
    </source>
</evidence>
<dbReference type="InterPro" id="IPR011527">
    <property type="entry name" value="ABC1_TM_dom"/>
</dbReference>
<dbReference type="Gene3D" id="3.40.50.300">
    <property type="entry name" value="P-loop containing nucleotide triphosphate hydrolases"/>
    <property type="match status" value="1"/>
</dbReference>
<dbReference type="InterPro" id="IPR003593">
    <property type="entry name" value="AAA+_ATPase"/>
</dbReference>
<dbReference type="PANTHER" id="PTHR43394">
    <property type="entry name" value="ATP-DEPENDENT PERMEASE MDL1, MITOCHONDRIAL"/>
    <property type="match status" value="1"/>
</dbReference>
<dbReference type="GO" id="GO:0005886">
    <property type="term" value="C:plasma membrane"/>
    <property type="evidence" value="ECO:0007669"/>
    <property type="project" value="UniProtKB-SubCell"/>
</dbReference>
<evidence type="ECO:0000256" key="4">
    <source>
        <dbReference type="ARBA" id="ARBA00022840"/>
    </source>
</evidence>
<dbReference type="Pfam" id="PF00664">
    <property type="entry name" value="ABC_membrane"/>
    <property type="match status" value="1"/>
</dbReference>
<keyword evidence="6 7" id="KW-0472">Membrane</keyword>
<dbReference type="SMART" id="SM00382">
    <property type="entry name" value="AAA"/>
    <property type="match status" value="1"/>
</dbReference>
<dbReference type="Gene3D" id="1.20.1560.10">
    <property type="entry name" value="ABC transporter type 1, transmembrane domain"/>
    <property type="match status" value="1"/>
</dbReference>
<feature type="transmembrane region" description="Helical" evidence="7">
    <location>
        <begin position="143"/>
        <end position="162"/>
    </location>
</feature>
<reference evidence="10 11" key="1">
    <citation type="submission" date="2018-06" db="EMBL/GenBank/DDBJ databases">
        <authorList>
            <consortium name="Pathogen Informatics"/>
            <person name="Doyle S."/>
        </authorList>
    </citation>
    <scope>NUCLEOTIDE SEQUENCE [LARGE SCALE GENOMIC DNA]</scope>
    <source>
        <strain evidence="10 11">NCTC11820</strain>
    </source>
</reference>
<dbReference type="GO" id="GO:0005524">
    <property type="term" value="F:ATP binding"/>
    <property type="evidence" value="ECO:0007669"/>
    <property type="project" value="UniProtKB-KW"/>
</dbReference>
<feature type="transmembrane region" description="Helical" evidence="7">
    <location>
        <begin position="168"/>
        <end position="186"/>
    </location>
</feature>
<evidence type="ECO:0000256" key="7">
    <source>
        <dbReference type="SAM" id="Phobius"/>
    </source>
</evidence>
<sequence length="601" mass="64198">MKLPLASRKRVVRGVKDLIHDYRGAIGSVVGLQLLSSLAGVTLPWLLGRVIDRIQAGAASRDWVGQQIVIALVVVAVAAICSFLAEYRARVMGERIFAHLRDGLVDSVIHLPLSTVESAGTGDLVGRTTRDVERLQFMIRQGIAAILMITTTLVVTFVAAFLASPQLAFVLLIGPLGVWPLMAWYLPRTVPAYRSSARSWADLSGSVAETLDQADTVDALGLSGKRIAQLDVIIREIWRQERYSTWMRSWLFLGIVCATLSPLIVIVLLGAWLVPSGALTIGAVSTIALYAYQVRGPVWEATFWVDVSMEAYTSLARIFGVAQVEPDREASAHAPAGAPAIVARDVCYAYHAGQNVLHEVSLELRGGETLAIVGPSGAGKSTLGRMLAGIHPPTSGSVTVGGVRLVDLPESELHQQVALVTQEQHVFTGTIASNLRLARPDASDEELWAVLDAVGVDWVRGLGGTGSQTPGASSGPEGKSQAETEKIGLYAEVGGAGIKLNPAQVQQLALARIVLLNPHTLVLDEATSLMDPSAARSLEQSLSRVLAGRSVIAIAHRLYTAHDADRVAVMMDGRIVELGTHDELVAAGGKYASLWASWQQD</sequence>
<gene>
    <name evidence="10" type="ORF">NCTC11820_01280</name>
</gene>
<dbReference type="EMBL" id="UASJ01000001">
    <property type="protein sequence ID" value="SQB64982.1"/>
    <property type="molecule type" value="Genomic_DNA"/>
</dbReference>
<name>A0A2X2YAX0_9ACTO</name>
<dbReference type="OMA" id="YAYREGH"/>
<evidence type="ECO:0000259" key="8">
    <source>
        <dbReference type="PROSITE" id="PS50893"/>
    </source>
</evidence>
<dbReference type="CDD" id="cd07346">
    <property type="entry name" value="ABC_6TM_exporters"/>
    <property type="match status" value="1"/>
</dbReference>
<dbReference type="InterPro" id="IPR036640">
    <property type="entry name" value="ABC1_TM_sf"/>
</dbReference>
<evidence type="ECO:0000256" key="3">
    <source>
        <dbReference type="ARBA" id="ARBA00022741"/>
    </source>
</evidence>
<evidence type="ECO:0000313" key="11">
    <source>
        <dbReference type="Proteomes" id="UP000250245"/>
    </source>
</evidence>
<evidence type="ECO:0000256" key="1">
    <source>
        <dbReference type="ARBA" id="ARBA00004651"/>
    </source>
</evidence>
<evidence type="ECO:0000256" key="6">
    <source>
        <dbReference type="ARBA" id="ARBA00023136"/>
    </source>
</evidence>
<dbReference type="Proteomes" id="UP000250245">
    <property type="component" value="Unassembled WGS sequence"/>
</dbReference>
<protein>
    <submittedName>
        <fullName evidence="10">Multidrug export ATP-binding/permease protein SAV1866</fullName>
        <ecNumber evidence="10">3.6.3.-</ecNumber>
    </submittedName>
</protein>
<dbReference type="PROSITE" id="PS50893">
    <property type="entry name" value="ABC_TRANSPORTER_2"/>
    <property type="match status" value="1"/>
</dbReference>
<feature type="domain" description="ABC transmembrane type-1" evidence="9">
    <location>
        <begin position="29"/>
        <end position="298"/>
    </location>
</feature>